<evidence type="ECO:0000256" key="7">
    <source>
        <dbReference type="ARBA" id="ARBA00025795"/>
    </source>
</evidence>
<feature type="domain" description="Heme haloperoxidase family profile" evidence="8">
    <location>
        <begin position="1"/>
        <end position="196"/>
    </location>
</feature>
<dbReference type="PANTHER" id="PTHR33577">
    <property type="entry name" value="STERIGMATOCYSTIN BIOSYNTHESIS PEROXIDASE STCC-RELATED"/>
    <property type="match status" value="1"/>
</dbReference>
<dbReference type="PROSITE" id="PS51405">
    <property type="entry name" value="HEME_HALOPEROXIDASE"/>
    <property type="match status" value="1"/>
</dbReference>
<dbReference type="AlphaFoldDB" id="A0AAN9YFQ1"/>
<dbReference type="SUPFAM" id="SSF47571">
    <property type="entry name" value="Cloroperoxidase"/>
    <property type="match status" value="1"/>
</dbReference>
<dbReference type="Pfam" id="PF01328">
    <property type="entry name" value="Peroxidase_2"/>
    <property type="match status" value="1"/>
</dbReference>
<dbReference type="PANTHER" id="PTHR33577:SF7">
    <property type="entry name" value="HEME HALOPEROXIDASE FAMILY PROFILE DOMAIN-CONTAINING PROTEIN"/>
    <property type="match status" value="1"/>
</dbReference>
<evidence type="ECO:0000313" key="9">
    <source>
        <dbReference type="EMBL" id="KAK7742417.1"/>
    </source>
</evidence>
<comment type="cofactor">
    <cofactor evidence="1">
        <name>heme b</name>
        <dbReference type="ChEBI" id="CHEBI:60344"/>
    </cofactor>
</comment>
<keyword evidence="10" id="KW-1185">Reference proteome</keyword>
<dbReference type="GO" id="GO:0046872">
    <property type="term" value="F:metal ion binding"/>
    <property type="evidence" value="ECO:0007669"/>
    <property type="project" value="UniProtKB-KW"/>
</dbReference>
<keyword evidence="3" id="KW-0349">Heme</keyword>
<dbReference type="Gene3D" id="1.10.489.10">
    <property type="entry name" value="Chloroperoxidase-like"/>
    <property type="match status" value="1"/>
</dbReference>
<protein>
    <recommendedName>
        <fullName evidence="8">Heme haloperoxidase family profile domain-containing protein</fullName>
    </recommendedName>
</protein>
<keyword evidence="6" id="KW-0408">Iron</keyword>
<dbReference type="InterPro" id="IPR000028">
    <property type="entry name" value="Chloroperoxidase"/>
</dbReference>
<evidence type="ECO:0000256" key="6">
    <source>
        <dbReference type="ARBA" id="ARBA00023004"/>
    </source>
</evidence>
<dbReference type="InterPro" id="IPR036851">
    <property type="entry name" value="Chloroperoxidase-like_sf"/>
</dbReference>
<dbReference type="Proteomes" id="UP001320420">
    <property type="component" value="Unassembled WGS sequence"/>
</dbReference>
<keyword evidence="2" id="KW-0575">Peroxidase</keyword>
<dbReference type="EMBL" id="JAKJXP020000142">
    <property type="protein sequence ID" value="KAK7742417.1"/>
    <property type="molecule type" value="Genomic_DNA"/>
</dbReference>
<evidence type="ECO:0000256" key="4">
    <source>
        <dbReference type="ARBA" id="ARBA00022723"/>
    </source>
</evidence>
<sequence>MMNTLANHNFIQHDGANITKENAIKGLKAALNFDADLASIMFDQAVIANPEPNATYFTLDHLNVHGVLEHDASLSRLDAHFGNNHVFNQGVFDETKSYWTEPILTAQMLANSKLARQITSRAFNPNYTFTSSIENFSLGELAAPIIAFGDLQTGLVNRTLVEYLFENERLPFELGWSRRDELIDLNSITSVVQIIGEATNLLTDAKNTTAAAQRRGLHF</sequence>
<keyword evidence="4" id="KW-0479">Metal-binding</keyword>
<dbReference type="GO" id="GO:0004601">
    <property type="term" value="F:peroxidase activity"/>
    <property type="evidence" value="ECO:0007669"/>
    <property type="project" value="UniProtKB-KW"/>
</dbReference>
<name>A0AAN9YFQ1_9PEZI</name>
<evidence type="ECO:0000256" key="5">
    <source>
        <dbReference type="ARBA" id="ARBA00023002"/>
    </source>
</evidence>
<reference evidence="9 10" key="1">
    <citation type="submission" date="2024-02" db="EMBL/GenBank/DDBJ databases">
        <title>De novo assembly and annotation of 12 fungi associated with fruit tree decline syndrome in Ontario, Canada.</title>
        <authorList>
            <person name="Sulman M."/>
            <person name="Ellouze W."/>
            <person name="Ilyukhin E."/>
        </authorList>
    </citation>
    <scope>NUCLEOTIDE SEQUENCE [LARGE SCALE GENOMIC DNA]</scope>
    <source>
        <strain evidence="9 10">M11/M66-122</strain>
    </source>
</reference>
<evidence type="ECO:0000256" key="2">
    <source>
        <dbReference type="ARBA" id="ARBA00022559"/>
    </source>
</evidence>
<keyword evidence="5" id="KW-0560">Oxidoreductase</keyword>
<evidence type="ECO:0000313" key="10">
    <source>
        <dbReference type="Proteomes" id="UP001320420"/>
    </source>
</evidence>
<accession>A0AAN9YFQ1</accession>
<evidence type="ECO:0000256" key="1">
    <source>
        <dbReference type="ARBA" id="ARBA00001970"/>
    </source>
</evidence>
<evidence type="ECO:0000259" key="8">
    <source>
        <dbReference type="PROSITE" id="PS51405"/>
    </source>
</evidence>
<evidence type="ECO:0000256" key="3">
    <source>
        <dbReference type="ARBA" id="ARBA00022617"/>
    </source>
</evidence>
<comment type="similarity">
    <text evidence="7">Belongs to the chloroperoxidase family.</text>
</comment>
<gene>
    <name evidence="9" type="ORF">SLS62_010725</name>
</gene>
<organism evidence="9 10">
    <name type="scientific">Diatrype stigma</name>
    <dbReference type="NCBI Taxonomy" id="117547"/>
    <lineage>
        <taxon>Eukaryota</taxon>
        <taxon>Fungi</taxon>
        <taxon>Dikarya</taxon>
        <taxon>Ascomycota</taxon>
        <taxon>Pezizomycotina</taxon>
        <taxon>Sordariomycetes</taxon>
        <taxon>Xylariomycetidae</taxon>
        <taxon>Xylariales</taxon>
        <taxon>Diatrypaceae</taxon>
        <taxon>Diatrype</taxon>
    </lineage>
</organism>
<comment type="caution">
    <text evidence="9">The sequence shown here is derived from an EMBL/GenBank/DDBJ whole genome shotgun (WGS) entry which is preliminary data.</text>
</comment>
<proteinExistence type="inferred from homology"/>